<protein>
    <submittedName>
        <fullName evidence="1">Uncharacterized protein</fullName>
    </submittedName>
</protein>
<dbReference type="AlphaFoldDB" id="A0A4C1T4G4"/>
<comment type="caution">
    <text evidence="1">The sequence shown here is derived from an EMBL/GenBank/DDBJ whole genome shotgun (WGS) entry which is preliminary data.</text>
</comment>
<reference evidence="1 2" key="1">
    <citation type="journal article" date="2019" name="Commun. Biol.">
        <title>The bagworm genome reveals a unique fibroin gene that provides high tensile strength.</title>
        <authorList>
            <person name="Kono N."/>
            <person name="Nakamura H."/>
            <person name="Ohtoshi R."/>
            <person name="Tomita M."/>
            <person name="Numata K."/>
            <person name="Arakawa K."/>
        </authorList>
    </citation>
    <scope>NUCLEOTIDE SEQUENCE [LARGE SCALE GENOMIC DNA]</scope>
</reference>
<evidence type="ECO:0000313" key="2">
    <source>
        <dbReference type="Proteomes" id="UP000299102"/>
    </source>
</evidence>
<accession>A0A4C1T4G4</accession>
<sequence>MANEWLGLAERSGSIDFAYRYAAARTGGIRVSNVRVDSVSQLRVTQLRIIFCNYKVTLAVGIWTVIKFREKGHVVIHVGALALRACVRAYARVEINVRLRYKWIPKSYQHFFLNNFINCRKLHENRLIPSRDLTLPTLVRYGMRTTESPRHKGDEKTGSLELDSWNPVRGELSLRQTRHVPRGARAEL</sequence>
<proteinExistence type="predicted"/>
<dbReference type="Proteomes" id="UP000299102">
    <property type="component" value="Unassembled WGS sequence"/>
</dbReference>
<gene>
    <name evidence="1" type="ORF">EVAR_5822_1</name>
</gene>
<evidence type="ECO:0000313" key="1">
    <source>
        <dbReference type="EMBL" id="GBP09399.1"/>
    </source>
</evidence>
<dbReference type="EMBL" id="BGZK01000035">
    <property type="protein sequence ID" value="GBP09399.1"/>
    <property type="molecule type" value="Genomic_DNA"/>
</dbReference>
<keyword evidence="2" id="KW-1185">Reference proteome</keyword>
<name>A0A4C1T4G4_EUMVA</name>
<organism evidence="1 2">
    <name type="scientific">Eumeta variegata</name>
    <name type="common">Bagworm moth</name>
    <name type="synonym">Eumeta japonica</name>
    <dbReference type="NCBI Taxonomy" id="151549"/>
    <lineage>
        <taxon>Eukaryota</taxon>
        <taxon>Metazoa</taxon>
        <taxon>Ecdysozoa</taxon>
        <taxon>Arthropoda</taxon>
        <taxon>Hexapoda</taxon>
        <taxon>Insecta</taxon>
        <taxon>Pterygota</taxon>
        <taxon>Neoptera</taxon>
        <taxon>Endopterygota</taxon>
        <taxon>Lepidoptera</taxon>
        <taxon>Glossata</taxon>
        <taxon>Ditrysia</taxon>
        <taxon>Tineoidea</taxon>
        <taxon>Psychidae</taxon>
        <taxon>Oiketicinae</taxon>
        <taxon>Eumeta</taxon>
    </lineage>
</organism>